<dbReference type="AlphaFoldDB" id="A0A9P0LL57"/>
<protein>
    <submittedName>
        <fullName evidence="1">Uncharacterized protein</fullName>
    </submittedName>
</protein>
<sequence length="57" mass="6581">MYLSSNIARIISFLFQSSDLDNFPTISIHVFRQKKAPIISPTDQTMISVTEKYFPNK</sequence>
<evidence type="ECO:0000313" key="1">
    <source>
        <dbReference type="EMBL" id="CAH1998869.1"/>
    </source>
</evidence>
<proteinExistence type="predicted"/>
<organism evidence="1 2">
    <name type="scientific">Acanthoscelides obtectus</name>
    <name type="common">Bean weevil</name>
    <name type="synonym">Bruchus obtectus</name>
    <dbReference type="NCBI Taxonomy" id="200917"/>
    <lineage>
        <taxon>Eukaryota</taxon>
        <taxon>Metazoa</taxon>
        <taxon>Ecdysozoa</taxon>
        <taxon>Arthropoda</taxon>
        <taxon>Hexapoda</taxon>
        <taxon>Insecta</taxon>
        <taxon>Pterygota</taxon>
        <taxon>Neoptera</taxon>
        <taxon>Endopterygota</taxon>
        <taxon>Coleoptera</taxon>
        <taxon>Polyphaga</taxon>
        <taxon>Cucujiformia</taxon>
        <taxon>Chrysomeloidea</taxon>
        <taxon>Chrysomelidae</taxon>
        <taxon>Bruchinae</taxon>
        <taxon>Bruchini</taxon>
        <taxon>Acanthoscelides</taxon>
    </lineage>
</organism>
<reference evidence="1" key="1">
    <citation type="submission" date="2022-03" db="EMBL/GenBank/DDBJ databases">
        <authorList>
            <person name="Sayadi A."/>
        </authorList>
    </citation>
    <scope>NUCLEOTIDE SEQUENCE</scope>
</reference>
<comment type="caution">
    <text evidence="1">The sequence shown here is derived from an EMBL/GenBank/DDBJ whole genome shotgun (WGS) entry which is preliminary data.</text>
</comment>
<gene>
    <name evidence="1" type="ORF">ACAOBT_LOCUS24632</name>
</gene>
<name>A0A9P0LL57_ACAOB</name>
<dbReference type="Proteomes" id="UP001152888">
    <property type="component" value="Unassembled WGS sequence"/>
</dbReference>
<accession>A0A9P0LL57</accession>
<dbReference type="EMBL" id="CAKOFQ010007344">
    <property type="protein sequence ID" value="CAH1998869.1"/>
    <property type="molecule type" value="Genomic_DNA"/>
</dbReference>
<keyword evidence="2" id="KW-1185">Reference proteome</keyword>
<evidence type="ECO:0000313" key="2">
    <source>
        <dbReference type="Proteomes" id="UP001152888"/>
    </source>
</evidence>